<proteinExistence type="predicted"/>
<comment type="caution">
    <text evidence="2">The sequence shown here is derived from an EMBL/GenBank/DDBJ whole genome shotgun (WGS) entry which is preliminary data.</text>
</comment>
<reference evidence="2 3" key="1">
    <citation type="journal article" date="2024" name="Nat. Commun.">
        <title>Phylogenomics reveals the evolutionary origins of lichenization in chlorophyte algae.</title>
        <authorList>
            <person name="Puginier C."/>
            <person name="Libourel C."/>
            <person name="Otte J."/>
            <person name="Skaloud P."/>
            <person name="Haon M."/>
            <person name="Grisel S."/>
            <person name="Petersen M."/>
            <person name="Berrin J.G."/>
            <person name="Delaux P.M."/>
            <person name="Dal Grande F."/>
            <person name="Keller J."/>
        </authorList>
    </citation>
    <scope>NUCLEOTIDE SEQUENCE [LARGE SCALE GENOMIC DNA]</scope>
    <source>
        <strain evidence="2 3">SAG 2043</strain>
    </source>
</reference>
<sequence length="149" mass="16069">MMSVAGRGRAKHKRGTPTVTLAPGPESPETPSFGNMAAQTPPSKRGKVGDAVGELVRETVAEEVAGLRKLVRDLHEEVVELRHGVEELAGLRVVVAEILERLEAWESDTNDDKPEVSPKQQQPVVQPAPDTDSEDEEDIYGKVSPPATS</sequence>
<evidence type="ECO:0000313" key="2">
    <source>
        <dbReference type="EMBL" id="KAK9817245.1"/>
    </source>
</evidence>
<name>A0AAW1Q4Q5_9CHLO</name>
<accession>A0AAW1Q4Q5</accession>
<dbReference type="EMBL" id="JALJOR010000005">
    <property type="protein sequence ID" value="KAK9817245.1"/>
    <property type="molecule type" value="Genomic_DNA"/>
</dbReference>
<protein>
    <submittedName>
        <fullName evidence="2">Uncharacterized protein</fullName>
    </submittedName>
</protein>
<feature type="region of interest" description="Disordered" evidence="1">
    <location>
        <begin position="1"/>
        <end position="50"/>
    </location>
</feature>
<gene>
    <name evidence="2" type="ORF">WJX72_011791</name>
</gene>
<organism evidence="2 3">
    <name type="scientific">[Myrmecia] bisecta</name>
    <dbReference type="NCBI Taxonomy" id="41462"/>
    <lineage>
        <taxon>Eukaryota</taxon>
        <taxon>Viridiplantae</taxon>
        <taxon>Chlorophyta</taxon>
        <taxon>core chlorophytes</taxon>
        <taxon>Trebouxiophyceae</taxon>
        <taxon>Trebouxiales</taxon>
        <taxon>Trebouxiaceae</taxon>
        <taxon>Myrmecia</taxon>
    </lineage>
</organism>
<evidence type="ECO:0000256" key="1">
    <source>
        <dbReference type="SAM" id="MobiDB-lite"/>
    </source>
</evidence>
<feature type="region of interest" description="Disordered" evidence="1">
    <location>
        <begin position="106"/>
        <end position="149"/>
    </location>
</feature>
<feature type="compositionally biased region" description="Polar residues" evidence="1">
    <location>
        <begin position="29"/>
        <end position="42"/>
    </location>
</feature>
<dbReference type="Proteomes" id="UP001489004">
    <property type="component" value="Unassembled WGS sequence"/>
</dbReference>
<feature type="compositionally biased region" description="Low complexity" evidence="1">
    <location>
        <begin position="117"/>
        <end position="129"/>
    </location>
</feature>
<keyword evidence="3" id="KW-1185">Reference proteome</keyword>
<dbReference type="AlphaFoldDB" id="A0AAW1Q4Q5"/>
<evidence type="ECO:0000313" key="3">
    <source>
        <dbReference type="Proteomes" id="UP001489004"/>
    </source>
</evidence>
<feature type="compositionally biased region" description="Basic and acidic residues" evidence="1">
    <location>
        <begin position="106"/>
        <end position="116"/>
    </location>
</feature>